<evidence type="ECO:0000259" key="9">
    <source>
        <dbReference type="PROSITE" id="PS50109"/>
    </source>
</evidence>
<evidence type="ECO:0000256" key="4">
    <source>
        <dbReference type="ARBA" id="ARBA00022679"/>
    </source>
</evidence>
<keyword evidence="3" id="KW-0597">Phosphoprotein</keyword>
<feature type="domain" description="Histidine kinase" evidence="9">
    <location>
        <begin position="1"/>
        <end position="71"/>
    </location>
</feature>
<evidence type="ECO:0000313" key="10">
    <source>
        <dbReference type="EMBL" id="MDY0394453.1"/>
    </source>
</evidence>
<dbReference type="Proteomes" id="UP001281447">
    <property type="component" value="Unassembled WGS sequence"/>
</dbReference>
<reference evidence="10 11" key="1">
    <citation type="submission" date="2023-10" db="EMBL/GenBank/DDBJ databases">
        <title>Virgibacillus halophilus 5B73C genome.</title>
        <authorList>
            <person name="Miliotis G."/>
            <person name="Sengupta P."/>
            <person name="Hameed A."/>
            <person name="Chuvochina M."/>
            <person name="Mcdonagh F."/>
            <person name="Simpson A.C."/>
            <person name="Singh N.K."/>
            <person name="Rekha P.D."/>
            <person name="Raman K."/>
            <person name="Hugenholtz P."/>
            <person name="Venkateswaran K."/>
        </authorList>
    </citation>
    <scope>NUCLEOTIDE SEQUENCE [LARGE SCALE GENOMIC DNA]</scope>
    <source>
        <strain evidence="10 11">5B73C</strain>
    </source>
</reference>
<dbReference type="PROSITE" id="PS50109">
    <property type="entry name" value="HIS_KIN"/>
    <property type="match status" value="1"/>
</dbReference>
<dbReference type="SUPFAM" id="SSF55874">
    <property type="entry name" value="ATPase domain of HSP90 chaperone/DNA topoisomerase II/histidine kinase"/>
    <property type="match status" value="1"/>
</dbReference>
<keyword evidence="8" id="KW-0902">Two-component regulatory system</keyword>
<dbReference type="EC" id="2.7.13.3" evidence="2"/>
<evidence type="ECO:0000256" key="6">
    <source>
        <dbReference type="ARBA" id="ARBA00022777"/>
    </source>
</evidence>
<dbReference type="EMBL" id="JAWDIP010000003">
    <property type="protein sequence ID" value="MDY0394453.1"/>
    <property type="molecule type" value="Genomic_DNA"/>
</dbReference>
<keyword evidence="4" id="KW-0808">Transferase</keyword>
<gene>
    <name evidence="10" type="ORF">RWE15_08350</name>
</gene>
<dbReference type="PANTHER" id="PTHR43547:SF10">
    <property type="entry name" value="SENSOR HISTIDINE KINASE DCUS"/>
    <property type="match status" value="1"/>
</dbReference>
<evidence type="ECO:0000256" key="7">
    <source>
        <dbReference type="ARBA" id="ARBA00022840"/>
    </source>
</evidence>
<dbReference type="InterPro" id="IPR004358">
    <property type="entry name" value="Sig_transdc_His_kin-like_C"/>
</dbReference>
<keyword evidence="6" id="KW-0418">Kinase</keyword>
<dbReference type="Pfam" id="PF02518">
    <property type="entry name" value="HATPase_c"/>
    <property type="match status" value="1"/>
</dbReference>
<dbReference type="PRINTS" id="PR00344">
    <property type="entry name" value="BCTRLSENSOR"/>
</dbReference>
<dbReference type="Gene3D" id="3.30.565.10">
    <property type="entry name" value="Histidine kinase-like ATPase, C-terminal domain"/>
    <property type="match status" value="1"/>
</dbReference>
<evidence type="ECO:0000313" key="11">
    <source>
        <dbReference type="Proteomes" id="UP001281447"/>
    </source>
</evidence>
<sequence>MLVEVSDSGSGIAEEHLHQIFQQGFSTKQGEHRGTGLALVRHLLHEAGGEITVEQSDWDGSCFIMTIPKEGD</sequence>
<evidence type="ECO:0000256" key="3">
    <source>
        <dbReference type="ARBA" id="ARBA00022553"/>
    </source>
</evidence>
<keyword evidence="7 10" id="KW-0067">ATP-binding</keyword>
<evidence type="ECO:0000256" key="8">
    <source>
        <dbReference type="ARBA" id="ARBA00023012"/>
    </source>
</evidence>
<dbReference type="PANTHER" id="PTHR43547">
    <property type="entry name" value="TWO-COMPONENT HISTIDINE KINASE"/>
    <property type="match status" value="1"/>
</dbReference>
<protein>
    <recommendedName>
        <fullName evidence="2">histidine kinase</fullName>
        <ecNumber evidence="2">2.7.13.3</ecNumber>
    </recommendedName>
</protein>
<dbReference type="GO" id="GO:0005524">
    <property type="term" value="F:ATP binding"/>
    <property type="evidence" value="ECO:0007669"/>
    <property type="project" value="UniProtKB-KW"/>
</dbReference>
<keyword evidence="5" id="KW-0547">Nucleotide-binding</keyword>
<evidence type="ECO:0000256" key="1">
    <source>
        <dbReference type="ARBA" id="ARBA00000085"/>
    </source>
</evidence>
<organism evidence="10 11">
    <name type="scientific">Tigheibacillus halophilus</name>
    <dbReference type="NCBI Taxonomy" id="361280"/>
    <lineage>
        <taxon>Bacteria</taxon>
        <taxon>Bacillati</taxon>
        <taxon>Bacillota</taxon>
        <taxon>Bacilli</taxon>
        <taxon>Bacillales</taxon>
        <taxon>Bacillaceae</taxon>
        <taxon>Tigheibacillus</taxon>
    </lineage>
</organism>
<evidence type="ECO:0000256" key="2">
    <source>
        <dbReference type="ARBA" id="ARBA00012438"/>
    </source>
</evidence>
<dbReference type="InterPro" id="IPR005467">
    <property type="entry name" value="His_kinase_dom"/>
</dbReference>
<proteinExistence type="predicted"/>
<accession>A0ABU5C6J1</accession>
<evidence type="ECO:0000256" key="5">
    <source>
        <dbReference type="ARBA" id="ARBA00022741"/>
    </source>
</evidence>
<keyword evidence="11" id="KW-1185">Reference proteome</keyword>
<name>A0ABU5C6J1_9BACI</name>
<dbReference type="InterPro" id="IPR036890">
    <property type="entry name" value="HATPase_C_sf"/>
</dbReference>
<comment type="catalytic activity">
    <reaction evidence="1">
        <text>ATP + protein L-histidine = ADP + protein N-phospho-L-histidine.</text>
        <dbReference type="EC" id="2.7.13.3"/>
    </reaction>
</comment>
<comment type="caution">
    <text evidence="10">The sequence shown here is derived from an EMBL/GenBank/DDBJ whole genome shotgun (WGS) entry which is preliminary data.</text>
</comment>
<dbReference type="InterPro" id="IPR003594">
    <property type="entry name" value="HATPase_dom"/>
</dbReference>